<sequence>MTLIVVHEVAELKRVTVSPPQKPGSGTHAPRTYGTSNRMGERVETWDSLR</sequence>
<dbReference type="AlphaFoldDB" id="E8QZ19"/>
<reference key="1">
    <citation type="submission" date="2010-11" db="EMBL/GenBank/DDBJ databases">
        <title>The complete sequence of chromosome of Isophaera pallida ATCC 43644.</title>
        <authorList>
            <consortium name="US DOE Joint Genome Institute (JGI-PGF)"/>
            <person name="Lucas S."/>
            <person name="Copeland A."/>
            <person name="Lapidus A."/>
            <person name="Bruce D."/>
            <person name="Goodwin L."/>
            <person name="Pitluck S."/>
            <person name="Kyrpides N."/>
            <person name="Mavromatis K."/>
            <person name="Pagani I."/>
            <person name="Ivanova N."/>
            <person name="Saunders E."/>
            <person name="Brettin T."/>
            <person name="Detter J.C."/>
            <person name="Han C."/>
            <person name="Tapia R."/>
            <person name="Land M."/>
            <person name="Hauser L."/>
            <person name="Markowitz V."/>
            <person name="Cheng J.-F."/>
            <person name="Hugenholtz P."/>
            <person name="Woyke T."/>
            <person name="Wu D."/>
            <person name="Eisen J.A."/>
        </authorList>
    </citation>
    <scope>NUCLEOTIDE SEQUENCE</scope>
    <source>
        <strain>ATCC 43644</strain>
    </source>
</reference>
<reference evidence="2 3" key="2">
    <citation type="journal article" date="2011" name="Stand. Genomic Sci.">
        <title>Complete genome sequence of Isosphaera pallida type strain (IS1B).</title>
        <authorList>
            <consortium name="US DOE Joint Genome Institute (JGI-PGF)"/>
            <person name="Goker M."/>
            <person name="Cleland D."/>
            <person name="Saunders E."/>
            <person name="Lapidus A."/>
            <person name="Nolan M."/>
            <person name="Lucas S."/>
            <person name="Hammon N."/>
            <person name="Deshpande S."/>
            <person name="Cheng J.F."/>
            <person name="Tapia R."/>
            <person name="Han C."/>
            <person name="Goodwin L."/>
            <person name="Pitluck S."/>
            <person name="Liolios K."/>
            <person name="Pagani I."/>
            <person name="Ivanova N."/>
            <person name="Mavromatis K."/>
            <person name="Pati A."/>
            <person name="Chen A."/>
            <person name="Palaniappan K."/>
            <person name="Land M."/>
            <person name="Hauser L."/>
            <person name="Chang Y.J."/>
            <person name="Jeffries C.D."/>
            <person name="Detter J.C."/>
            <person name="Beck B."/>
            <person name="Woyke T."/>
            <person name="Bristow J."/>
            <person name="Eisen J.A."/>
            <person name="Markowitz V."/>
            <person name="Hugenholtz P."/>
            <person name="Kyrpides N.C."/>
            <person name="Klenk H.P."/>
        </authorList>
    </citation>
    <scope>NUCLEOTIDE SEQUENCE [LARGE SCALE GENOMIC DNA]</scope>
    <source>
        <strain evidence="3">ATCC 43644 / DSM 9630 / IS1B</strain>
    </source>
</reference>
<gene>
    <name evidence="2" type="ordered locus">Isop_2591</name>
</gene>
<dbReference type="KEGG" id="ipa:Isop_2591"/>
<keyword evidence="3" id="KW-1185">Reference proteome</keyword>
<proteinExistence type="predicted"/>
<organism evidence="2 3">
    <name type="scientific">Isosphaera pallida (strain ATCC 43644 / DSM 9630 / IS1B)</name>
    <dbReference type="NCBI Taxonomy" id="575540"/>
    <lineage>
        <taxon>Bacteria</taxon>
        <taxon>Pseudomonadati</taxon>
        <taxon>Planctomycetota</taxon>
        <taxon>Planctomycetia</taxon>
        <taxon>Isosphaerales</taxon>
        <taxon>Isosphaeraceae</taxon>
        <taxon>Isosphaera</taxon>
    </lineage>
</organism>
<evidence type="ECO:0000256" key="1">
    <source>
        <dbReference type="SAM" id="MobiDB-lite"/>
    </source>
</evidence>
<evidence type="ECO:0000313" key="2">
    <source>
        <dbReference type="EMBL" id="ADV63161.1"/>
    </source>
</evidence>
<feature type="region of interest" description="Disordered" evidence="1">
    <location>
        <begin position="17"/>
        <end position="50"/>
    </location>
</feature>
<dbReference type="Proteomes" id="UP000008631">
    <property type="component" value="Chromosome"/>
</dbReference>
<protein>
    <submittedName>
        <fullName evidence="2">Uncharacterized protein</fullName>
    </submittedName>
</protein>
<dbReference type="HOGENOM" id="CLU_3118699_0_0_0"/>
<feature type="compositionally biased region" description="Basic and acidic residues" evidence="1">
    <location>
        <begin position="39"/>
        <end position="50"/>
    </location>
</feature>
<name>E8QZ19_ISOPI</name>
<dbReference type="EMBL" id="CP002353">
    <property type="protein sequence ID" value="ADV63161.1"/>
    <property type="molecule type" value="Genomic_DNA"/>
</dbReference>
<dbReference type="InParanoid" id="E8QZ19"/>
<accession>E8QZ19</accession>
<evidence type="ECO:0000313" key="3">
    <source>
        <dbReference type="Proteomes" id="UP000008631"/>
    </source>
</evidence>